<feature type="region of interest" description="Disordered" evidence="1">
    <location>
        <begin position="1"/>
        <end position="23"/>
    </location>
</feature>
<feature type="compositionally biased region" description="Basic and acidic residues" evidence="1">
    <location>
        <begin position="1"/>
        <end position="19"/>
    </location>
</feature>
<evidence type="ECO:0000313" key="2">
    <source>
        <dbReference type="EMBL" id="GFT04936.1"/>
    </source>
</evidence>
<dbReference type="AlphaFoldDB" id="A0A8X6NBI0"/>
<organism evidence="2 3">
    <name type="scientific">Nephila pilipes</name>
    <name type="common">Giant wood spider</name>
    <name type="synonym">Nephila maculata</name>
    <dbReference type="NCBI Taxonomy" id="299642"/>
    <lineage>
        <taxon>Eukaryota</taxon>
        <taxon>Metazoa</taxon>
        <taxon>Ecdysozoa</taxon>
        <taxon>Arthropoda</taxon>
        <taxon>Chelicerata</taxon>
        <taxon>Arachnida</taxon>
        <taxon>Araneae</taxon>
        <taxon>Araneomorphae</taxon>
        <taxon>Entelegynae</taxon>
        <taxon>Araneoidea</taxon>
        <taxon>Nephilidae</taxon>
        <taxon>Nephila</taxon>
    </lineage>
</organism>
<gene>
    <name evidence="2" type="ORF">NPIL_102641</name>
</gene>
<dbReference type="Proteomes" id="UP000887013">
    <property type="component" value="Unassembled WGS sequence"/>
</dbReference>
<evidence type="ECO:0000256" key="1">
    <source>
        <dbReference type="SAM" id="MobiDB-lite"/>
    </source>
</evidence>
<protein>
    <submittedName>
        <fullName evidence="2">Uncharacterized protein</fullName>
    </submittedName>
</protein>
<proteinExistence type="predicted"/>
<evidence type="ECO:0000313" key="3">
    <source>
        <dbReference type="Proteomes" id="UP000887013"/>
    </source>
</evidence>
<dbReference type="EMBL" id="BMAW01056254">
    <property type="protein sequence ID" value="GFT04936.1"/>
    <property type="molecule type" value="Genomic_DNA"/>
</dbReference>
<reference evidence="2" key="1">
    <citation type="submission" date="2020-08" db="EMBL/GenBank/DDBJ databases">
        <title>Multicomponent nature underlies the extraordinary mechanical properties of spider dragline silk.</title>
        <authorList>
            <person name="Kono N."/>
            <person name="Nakamura H."/>
            <person name="Mori M."/>
            <person name="Yoshida Y."/>
            <person name="Ohtoshi R."/>
            <person name="Malay A.D."/>
            <person name="Moran D.A.P."/>
            <person name="Tomita M."/>
            <person name="Numata K."/>
            <person name="Arakawa K."/>
        </authorList>
    </citation>
    <scope>NUCLEOTIDE SEQUENCE</scope>
</reference>
<name>A0A8X6NBI0_NEPPI</name>
<keyword evidence="3" id="KW-1185">Reference proteome</keyword>
<accession>A0A8X6NBI0</accession>
<sequence length="100" mass="11543">MEIRTMTSEERSDQRRPWNEGDLYQDGEVSSAKVCYPKATCIVIFKPQSHEEVDAFNSPPHSPYPHHAIEETSSPTYFKFINLSSRCIFSVFEEDRVIGN</sequence>
<comment type="caution">
    <text evidence="2">The sequence shown here is derived from an EMBL/GenBank/DDBJ whole genome shotgun (WGS) entry which is preliminary data.</text>
</comment>